<accession>A0AC61RKF1</accession>
<evidence type="ECO:0000313" key="1">
    <source>
        <dbReference type="EMBL" id="TGY79123.1"/>
    </source>
</evidence>
<protein>
    <submittedName>
        <fullName evidence="1">Uncharacterized protein</fullName>
    </submittedName>
</protein>
<keyword evidence="2" id="KW-1185">Reference proteome</keyword>
<dbReference type="Proteomes" id="UP000306319">
    <property type="component" value="Unassembled WGS sequence"/>
</dbReference>
<comment type="caution">
    <text evidence="1">The sequence shown here is derived from an EMBL/GenBank/DDBJ whole genome shotgun (WGS) entry which is preliminary data.</text>
</comment>
<organism evidence="1 2">
    <name type="scientific">Lepagella muris</name>
    <dbReference type="NCBI Taxonomy" id="3032870"/>
    <lineage>
        <taxon>Bacteria</taxon>
        <taxon>Pseudomonadati</taxon>
        <taxon>Bacteroidota</taxon>
        <taxon>Bacteroidia</taxon>
        <taxon>Bacteroidales</taxon>
        <taxon>Muribaculaceae</taxon>
        <taxon>Lepagella</taxon>
    </lineage>
</organism>
<sequence>MNNLSAINKSWLHITDNEHFIEKLDDITCPHTDFDPFGIVNLAETLNLSPFYLTEFSNATYDKTTTPLDNFQLFEDIKTYEEQQNNFTILEEGKEPFGTNSIEGTTDNNNFPNKSAQLAFETNEKIMPLKGYSEQIINAVWGNNEMKVNIMCYDNFCLAFPLLAPKINQEHLVIVEGDYTEEERLHLQRFLKKEVFIISEKMFGWQMGEYKGSTKNAMATVTPVQQVQITPLDFPIVYSLPQWVDDLIFDELKAEYAPDHIRFEYNLNLDSKEVLTYLGTYFPRSYAEVYHLFSKLLFAKEQKTFMGEKNTLNILDLGCGTGGEILGLLNYMSEKWQQMFKRLFL</sequence>
<reference evidence="1" key="1">
    <citation type="submission" date="2019-04" db="EMBL/GenBank/DDBJ databases">
        <title>Microbes associate with the intestines of laboratory mice.</title>
        <authorList>
            <person name="Navarre W."/>
            <person name="Wong E."/>
            <person name="Huang K."/>
            <person name="Tropini C."/>
            <person name="Ng K."/>
            <person name="Yu B."/>
        </authorList>
    </citation>
    <scope>NUCLEOTIDE SEQUENCE</scope>
    <source>
        <strain evidence="1">NM04_E33</strain>
    </source>
</reference>
<name>A0AC61RKF1_9BACT</name>
<dbReference type="EMBL" id="SRYB01000008">
    <property type="protein sequence ID" value="TGY79123.1"/>
    <property type="molecule type" value="Genomic_DNA"/>
</dbReference>
<proteinExistence type="predicted"/>
<gene>
    <name evidence="1" type="ORF">E5331_06995</name>
</gene>
<evidence type="ECO:0000313" key="2">
    <source>
        <dbReference type="Proteomes" id="UP000306319"/>
    </source>
</evidence>